<comment type="caution">
    <text evidence="2">The sequence shown here is derived from an EMBL/GenBank/DDBJ whole genome shotgun (WGS) entry which is preliminary data.</text>
</comment>
<gene>
    <name evidence="2" type="ORF">EPI10_004965</name>
</gene>
<accession>A0A5B6WPI1</accession>
<sequence length="119" mass="13773">MSQSQYGMLERIISDNALNLNKNTIAEVCSQFKIKHRNSSPYRPKMNSAVEATNKNIKKIVGKMAENYKDWYEKLPFSLYAYRTSVRNSTKAMPFSLVYGIEAIFPIEVRFLLSEFCQS</sequence>
<dbReference type="InterPro" id="IPR001584">
    <property type="entry name" value="Integrase_cat-core"/>
</dbReference>
<reference evidence="3" key="1">
    <citation type="journal article" date="2019" name="Plant Biotechnol. J.">
        <title>Genome sequencing of the Australian wild diploid species Gossypium australe highlights disease resistance and delayed gland morphogenesis.</title>
        <authorList>
            <person name="Cai Y."/>
            <person name="Cai X."/>
            <person name="Wang Q."/>
            <person name="Wang P."/>
            <person name="Zhang Y."/>
            <person name="Cai C."/>
            <person name="Xu Y."/>
            <person name="Wang K."/>
            <person name="Zhou Z."/>
            <person name="Wang C."/>
            <person name="Geng S."/>
            <person name="Li B."/>
            <person name="Dong Q."/>
            <person name="Hou Y."/>
            <person name="Wang H."/>
            <person name="Ai P."/>
            <person name="Liu Z."/>
            <person name="Yi F."/>
            <person name="Sun M."/>
            <person name="An G."/>
            <person name="Cheng J."/>
            <person name="Zhang Y."/>
            <person name="Shi Q."/>
            <person name="Xie Y."/>
            <person name="Shi X."/>
            <person name="Chang Y."/>
            <person name="Huang F."/>
            <person name="Chen Y."/>
            <person name="Hong S."/>
            <person name="Mi L."/>
            <person name="Sun Q."/>
            <person name="Zhang L."/>
            <person name="Zhou B."/>
            <person name="Peng R."/>
            <person name="Zhang X."/>
            <person name="Liu F."/>
        </authorList>
    </citation>
    <scope>NUCLEOTIDE SEQUENCE [LARGE SCALE GENOMIC DNA]</scope>
    <source>
        <strain evidence="3">cv. PA1801</strain>
    </source>
</reference>
<evidence type="ECO:0000313" key="3">
    <source>
        <dbReference type="Proteomes" id="UP000325315"/>
    </source>
</evidence>
<dbReference type="PANTHER" id="PTHR48475:SF1">
    <property type="entry name" value="RNASE H TYPE-1 DOMAIN-CONTAINING PROTEIN"/>
    <property type="match status" value="1"/>
</dbReference>
<dbReference type="InterPro" id="IPR036397">
    <property type="entry name" value="RNaseH_sf"/>
</dbReference>
<dbReference type="EMBL" id="SMMG02000002">
    <property type="protein sequence ID" value="KAA3482742.1"/>
    <property type="molecule type" value="Genomic_DNA"/>
</dbReference>
<organism evidence="2 3">
    <name type="scientific">Gossypium australe</name>
    <dbReference type="NCBI Taxonomy" id="47621"/>
    <lineage>
        <taxon>Eukaryota</taxon>
        <taxon>Viridiplantae</taxon>
        <taxon>Streptophyta</taxon>
        <taxon>Embryophyta</taxon>
        <taxon>Tracheophyta</taxon>
        <taxon>Spermatophyta</taxon>
        <taxon>Magnoliopsida</taxon>
        <taxon>eudicotyledons</taxon>
        <taxon>Gunneridae</taxon>
        <taxon>Pentapetalae</taxon>
        <taxon>rosids</taxon>
        <taxon>malvids</taxon>
        <taxon>Malvales</taxon>
        <taxon>Malvaceae</taxon>
        <taxon>Malvoideae</taxon>
        <taxon>Gossypium</taxon>
    </lineage>
</organism>
<evidence type="ECO:0000313" key="2">
    <source>
        <dbReference type="EMBL" id="KAA3482742.1"/>
    </source>
</evidence>
<evidence type="ECO:0000259" key="1">
    <source>
        <dbReference type="PROSITE" id="PS50994"/>
    </source>
</evidence>
<name>A0A5B6WPI1_9ROSI</name>
<dbReference type="InterPro" id="IPR012337">
    <property type="entry name" value="RNaseH-like_sf"/>
</dbReference>
<dbReference type="AlphaFoldDB" id="A0A5B6WPI1"/>
<dbReference type="Proteomes" id="UP000325315">
    <property type="component" value="Unassembled WGS sequence"/>
</dbReference>
<dbReference type="GO" id="GO:0003676">
    <property type="term" value="F:nucleic acid binding"/>
    <property type="evidence" value="ECO:0007669"/>
    <property type="project" value="InterPro"/>
</dbReference>
<protein>
    <submittedName>
        <fullName evidence="2">Receptor-like protein 12</fullName>
    </submittedName>
</protein>
<proteinExistence type="predicted"/>
<dbReference type="OrthoDB" id="1936587at2759"/>
<dbReference type="GO" id="GO:0015074">
    <property type="term" value="P:DNA integration"/>
    <property type="evidence" value="ECO:0007669"/>
    <property type="project" value="InterPro"/>
</dbReference>
<keyword evidence="2" id="KW-0675">Receptor</keyword>
<dbReference type="PROSITE" id="PS50994">
    <property type="entry name" value="INTEGRASE"/>
    <property type="match status" value="1"/>
</dbReference>
<dbReference type="PANTHER" id="PTHR48475">
    <property type="entry name" value="RIBONUCLEASE H"/>
    <property type="match status" value="1"/>
</dbReference>
<dbReference type="SUPFAM" id="SSF53098">
    <property type="entry name" value="Ribonuclease H-like"/>
    <property type="match status" value="1"/>
</dbReference>
<feature type="domain" description="Integrase catalytic" evidence="1">
    <location>
        <begin position="1"/>
        <end position="114"/>
    </location>
</feature>
<keyword evidence="3" id="KW-1185">Reference proteome</keyword>
<dbReference type="Gene3D" id="3.30.420.10">
    <property type="entry name" value="Ribonuclease H-like superfamily/Ribonuclease H"/>
    <property type="match status" value="1"/>
</dbReference>